<accession>A0A350NZ75</accession>
<dbReference type="GO" id="GO:0006423">
    <property type="term" value="P:cysteinyl-tRNA aminoacylation"/>
    <property type="evidence" value="ECO:0007669"/>
    <property type="project" value="TreeGrafter"/>
</dbReference>
<proteinExistence type="inferred from homology"/>
<dbReference type="InterPro" id="IPR014729">
    <property type="entry name" value="Rossmann-like_a/b/a_fold"/>
</dbReference>
<gene>
    <name evidence="7" type="ORF">DCW74_01235</name>
</gene>
<evidence type="ECO:0000256" key="3">
    <source>
        <dbReference type="ARBA" id="ARBA00022598"/>
    </source>
</evidence>
<dbReference type="PANTHER" id="PTHR10890">
    <property type="entry name" value="CYSTEINYL-TRNA SYNTHETASE"/>
    <property type="match status" value="1"/>
</dbReference>
<organism evidence="7 8">
    <name type="scientific">Alteromonas australica</name>
    <dbReference type="NCBI Taxonomy" id="589873"/>
    <lineage>
        <taxon>Bacteria</taxon>
        <taxon>Pseudomonadati</taxon>
        <taxon>Pseudomonadota</taxon>
        <taxon>Gammaproteobacteria</taxon>
        <taxon>Alteromonadales</taxon>
        <taxon>Alteromonadaceae</taxon>
        <taxon>Alteromonas/Salinimonas group</taxon>
        <taxon>Alteromonas</taxon>
    </lineage>
</organism>
<evidence type="ECO:0000259" key="6">
    <source>
        <dbReference type="Pfam" id="PF01406"/>
    </source>
</evidence>
<dbReference type="PANTHER" id="PTHR10890:SF3">
    <property type="entry name" value="CYSTEINE--TRNA LIGASE, CYTOPLASMIC"/>
    <property type="match status" value="1"/>
</dbReference>
<evidence type="ECO:0000256" key="5">
    <source>
        <dbReference type="ARBA" id="ARBA00022840"/>
    </source>
</evidence>
<dbReference type="Proteomes" id="UP000263517">
    <property type="component" value="Unassembled WGS sequence"/>
</dbReference>
<dbReference type="InterPro" id="IPR024909">
    <property type="entry name" value="Cys-tRNA/MSH_ligase"/>
</dbReference>
<dbReference type="AlphaFoldDB" id="A0A350NZ75"/>
<dbReference type="GO" id="GO:0005737">
    <property type="term" value="C:cytoplasm"/>
    <property type="evidence" value="ECO:0007669"/>
    <property type="project" value="TreeGrafter"/>
</dbReference>
<comment type="similarity">
    <text evidence="1">Belongs to the class-I aminoacyl-tRNA synthetase family.</text>
</comment>
<dbReference type="SUPFAM" id="SSF52374">
    <property type="entry name" value="Nucleotidylyl transferase"/>
    <property type="match status" value="1"/>
</dbReference>
<protein>
    <submittedName>
        <fullName evidence="7">Cysteine--tRNA ligase</fullName>
    </submittedName>
</protein>
<evidence type="ECO:0000256" key="1">
    <source>
        <dbReference type="ARBA" id="ARBA00005594"/>
    </source>
</evidence>
<evidence type="ECO:0000256" key="2">
    <source>
        <dbReference type="ARBA" id="ARBA00011245"/>
    </source>
</evidence>
<dbReference type="Pfam" id="PF01406">
    <property type="entry name" value="tRNA-synt_1e"/>
    <property type="match status" value="1"/>
</dbReference>
<name>A0A350NZ75_9ALTE</name>
<dbReference type="InterPro" id="IPR032678">
    <property type="entry name" value="tRNA-synt_1_cat_dom"/>
</dbReference>
<feature type="non-terminal residue" evidence="7">
    <location>
        <position position="67"/>
    </location>
</feature>
<feature type="domain" description="tRNA synthetases class I catalytic" evidence="6">
    <location>
        <begin position="15"/>
        <end position="67"/>
    </location>
</feature>
<dbReference type="GO" id="GO:0005524">
    <property type="term" value="F:ATP binding"/>
    <property type="evidence" value="ECO:0007669"/>
    <property type="project" value="UniProtKB-KW"/>
</dbReference>
<dbReference type="GO" id="GO:0004817">
    <property type="term" value="F:cysteine-tRNA ligase activity"/>
    <property type="evidence" value="ECO:0007669"/>
    <property type="project" value="TreeGrafter"/>
</dbReference>
<evidence type="ECO:0000313" key="7">
    <source>
        <dbReference type="EMBL" id="HAW74342.1"/>
    </source>
</evidence>
<sequence>MLHLYNTRTREKAKFVPLEEGKVGLYVCGITVYDLSHMGHARTYLSFDVLVRYLRHLGYDVKYVRNI</sequence>
<comment type="caution">
    <text evidence="7">The sequence shown here is derived from an EMBL/GenBank/DDBJ whole genome shotgun (WGS) entry which is preliminary data.</text>
</comment>
<dbReference type="EMBL" id="DNAN01000044">
    <property type="protein sequence ID" value="HAW74342.1"/>
    <property type="molecule type" value="Genomic_DNA"/>
</dbReference>
<evidence type="ECO:0000313" key="8">
    <source>
        <dbReference type="Proteomes" id="UP000263517"/>
    </source>
</evidence>
<keyword evidence="5" id="KW-0067">ATP-binding</keyword>
<evidence type="ECO:0000256" key="4">
    <source>
        <dbReference type="ARBA" id="ARBA00022741"/>
    </source>
</evidence>
<reference evidence="7 8" key="1">
    <citation type="journal article" date="2018" name="Nat. Biotechnol.">
        <title>A standardized bacterial taxonomy based on genome phylogeny substantially revises the tree of life.</title>
        <authorList>
            <person name="Parks D.H."/>
            <person name="Chuvochina M."/>
            <person name="Waite D.W."/>
            <person name="Rinke C."/>
            <person name="Skarshewski A."/>
            <person name="Chaumeil P.A."/>
            <person name="Hugenholtz P."/>
        </authorList>
    </citation>
    <scope>NUCLEOTIDE SEQUENCE [LARGE SCALE GENOMIC DNA]</scope>
    <source>
        <strain evidence="7">UBA11978</strain>
    </source>
</reference>
<keyword evidence="3 7" id="KW-0436">Ligase</keyword>
<keyword evidence="4" id="KW-0547">Nucleotide-binding</keyword>
<dbReference type="Gene3D" id="3.40.50.620">
    <property type="entry name" value="HUPs"/>
    <property type="match status" value="1"/>
</dbReference>
<comment type="subunit">
    <text evidence="2">Monomer.</text>
</comment>